<dbReference type="Proteomes" id="UP000830167">
    <property type="component" value="Chromosome"/>
</dbReference>
<proteinExistence type="predicted"/>
<keyword evidence="2" id="KW-1185">Reference proteome</keyword>
<dbReference type="InterPro" id="IPR032836">
    <property type="entry name" value="DsrE2-like"/>
</dbReference>
<sequence length="114" mass="12929">MAEKRTIYFVTKSENAPIVLFEAIEKSKNEEIMIFFDLDGARVLDEDFAREMTQEMNTDILLLLKSALLSGVKMFACQMNVMLASKLKCFEGVEFAGVVTFLNYAYEADAVLSY</sequence>
<dbReference type="SUPFAM" id="SSF75169">
    <property type="entry name" value="DsrEFH-like"/>
    <property type="match status" value="1"/>
</dbReference>
<protein>
    <submittedName>
        <fullName evidence="1">DsrE/DsrF/DrsH-like family protein</fullName>
    </submittedName>
</protein>
<reference evidence="1" key="1">
    <citation type="submission" date="2021-12" db="EMBL/GenBank/DDBJ databases">
        <title>Alicyclobacillaceae gen. nov., sp. nov., isolated from chalcocite enrichment system.</title>
        <authorList>
            <person name="Jiang Z."/>
        </authorList>
    </citation>
    <scope>NUCLEOTIDE SEQUENCE</scope>
    <source>
        <strain evidence="1">MYW30-H2</strain>
    </source>
</reference>
<evidence type="ECO:0000313" key="1">
    <source>
        <dbReference type="EMBL" id="UOF91505.1"/>
    </source>
</evidence>
<accession>A0ABY4CM19</accession>
<dbReference type="Pfam" id="PF13686">
    <property type="entry name" value="DrsE_2"/>
    <property type="match status" value="1"/>
</dbReference>
<gene>
    <name evidence="1" type="ORF">LSG31_04430</name>
</gene>
<dbReference type="InterPro" id="IPR027396">
    <property type="entry name" value="DsrEFH-like"/>
</dbReference>
<evidence type="ECO:0000313" key="2">
    <source>
        <dbReference type="Proteomes" id="UP000830167"/>
    </source>
</evidence>
<dbReference type="EMBL" id="CP089291">
    <property type="protein sequence ID" value="UOF91505.1"/>
    <property type="molecule type" value="Genomic_DNA"/>
</dbReference>
<dbReference type="RefSeq" id="WP_347438196.1">
    <property type="nucleotide sequence ID" value="NZ_CP089291.1"/>
</dbReference>
<organism evidence="1 2">
    <name type="scientific">Fodinisporobacter ferrooxydans</name>
    <dbReference type="NCBI Taxonomy" id="2901836"/>
    <lineage>
        <taxon>Bacteria</taxon>
        <taxon>Bacillati</taxon>
        <taxon>Bacillota</taxon>
        <taxon>Bacilli</taxon>
        <taxon>Bacillales</taxon>
        <taxon>Alicyclobacillaceae</taxon>
        <taxon>Fodinisporobacter</taxon>
    </lineage>
</organism>
<name>A0ABY4CM19_9BACL</name>
<dbReference type="Gene3D" id="3.40.1260.10">
    <property type="entry name" value="DsrEFH-like"/>
    <property type="match status" value="1"/>
</dbReference>